<keyword evidence="3" id="KW-0808">Transferase</keyword>
<feature type="domain" description="Methyltransferase type 11" evidence="2">
    <location>
        <begin position="103"/>
        <end position="198"/>
    </location>
</feature>
<proteinExistence type="predicted"/>
<feature type="compositionally biased region" description="Low complexity" evidence="1">
    <location>
        <begin position="42"/>
        <end position="55"/>
    </location>
</feature>
<dbReference type="GO" id="GO:0032259">
    <property type="term" value="P:methylation"/>
    <property type="evidence" value="ECO:0007669"/>
    <property type="project" value="UniProtKB-KW"/>
</dbReference>
<feature type="compositionally biased region" description="Pro residues" evidence="1">
    <location>
        <begin position="31"/>
        <end position="41"/>
    </location>
</feature>
<evidence type="ECO:0000313" key="3">
    <source>
        <dbReference type="EMBL" id="MCQ8279746.1"/>
    </source>
</evidence>
<dbReference type="Pfam" id="PF08241">
    <property type="entry name" value="Methyltransf_11"/>
    <property type="match status" value="1"/>
</dbReference>
<dbReference type="SUPFAM" id="SSF53335">
    <property type="entry name" value="S-adenosyl-L-methionine-dependent methyltransferases"/>
    <property type="match status" value="1"/>
</dbReference>
<dbReference type="PANTHER" id="PTHR43861">
    <property type="entry name" value="TRANS-ACONITATE 2-METHYLTRANSFERASE-RELATED"/>
    <property type="match status" value="1"/>
</dbReference>
<dbReference type="GO" id="GO:0008168">
    <property type="term" value="F:methyltransferase activity"/>
    <property type="evidence" value="ECO:0007669"/>
    <property type="project" value="UniProtKB-KW"/>
</dbReference>
<gene>
    <name evidence="3" type="ORF">NFI95_14975</name>
</gene>
<feature type="region of interest" description="Disordered" evidence="1">
    <location>
        <begin position="29"/>
        <end position="70"/>
    </location>
</feature>
<keyword evidence="3" id="KW-0489">Methyltransferase</keyword>
<name>A0ABT1WA26_9PROT</name>
<accession>A0ABT1WA26</accession>
<sequence>MGQIMSFAGRVVRGVPRRLRRAAFELAGKPLPIPNWPPSPQAGPVASPAPAAATSPSPPSPTPEPHLHPDLGTAAIQLHGWFRADRGELYPQVPVGPDDVVADIGCGDGGAGLFCAGQGARVILSDLDGERLEQARARVAAAAPGRVEALHGNGEALPIGDGTATVTICMEVIEHVDHPPALCAELFRITRPGGLLLIACPDPRSEAVQKTVAAPIYFEKPNHIRIVQHDELQGWVRGAGFEILRCDTYGFYEAVKWSMFWSVAVDLGQPHPVYEAWEETWRRLLDTKDGEKVQRALDAAFPKSQVVVAHRP</sequence>
<reference evidence="3 4" key="1">
    <citation type="submission" date="2022-06" db="EMBL/GenBank/DDBJ databases">
        <title>Endosaccharibacter gen. nov., sp. nov., endophytic bacteria isolated from sugarcane.</title>
        <authorList>
            <person name="Pitiwittayakul N."/>
            <person name="Yukphan P."/>
            <person name="Charoenyingcharoen P."/>
            <person name="Tanasupawat S."/>
        </authorList>
    </citation>
    <scope>NUCLEOTIDE SEQUENCE [LARGE SCALE GENOMIC DNA]</scope>
    <source>
        <strain evidence="3 4">KSS8</strain>
    </source>
</reference>
<dbReference type="PANTHER" id="PTHR43861:SF1">
    <property type="entry name" value="TRANS-ACONITATE 2-METHYLTRANSFERASE"/>
    <property type="match status" value="1"/>
</dbReference>
<dbReference type="Gene3D" id="3.40.50.150">
    <property type="entry name" value="Vaccinia Virus protein VP39"/>
    <property type="match status" value="1"/>
</dbReference>
<evidence type="ECO:0000259" key="2">
    <source>
        <dbReference type="Pfam" id="PF08241"/>
    </source>
</evidence>
<dbReference type="Proteomes" id="UP001524587">
    <property type="component" value="Unassembled WGS sequence"/>
</dbReference>
<dbReference type="CDD" id="cd02440">
    <property type="entry name" value="AdoMet_MTases"/>
    <property type="match status" value="1"/>
</dbReference>
<keyword evidence="4" id="KW-1185">Reference proteome</keyword>
<evidence type="ECO:0000313" key="4">
    <source>
        <dbReference type="Proteomes" id="UP001524587"/>
    </source>
</evidence>
<comment type="caution">
    <text evidence="3">The sequence shown here is derived from an EMBL/GenBank/DDBJ whole genome shotgun (WGS) entry which is preliminary data.</text>
</comment>
<dbReference type="EMBL" id="JAMSKV010000015">
    <property type="protein sequence ID" value="MCQ8279746.1"/>
    <property type="molecule type" value="Genomic_DNA"/>
</dbReference>
<dbReference type="InterPro" id="IPR013216">
    <property type="entry name" value="Methyltransf_11"/>
</dbReference>
<organism evidence="3 4">
    <name type="scientific">Endosaccharibacter trunci</name>
    <dbReference type="NCBI Taxonomy" id="2812733"/>
    <lineage>
        <taxon>Bacteria</taxon>
        <taxon>Pseudomonadati</taxon>
        <taxon>Pseudomonadota</taxon>
        <taxon>Alphaproteobacteria</taxon>
        <taxon>Acetobacterales</taxon>
        <taxon>Acetobacteraceae</taxon>
        <taxon>Endosaccharibacter</taxon>
    </lineage>
</organism>
<evidence type="ECO:0000256" key="1">
    <source>
        <dbReference type="SAM" id="MobiDB-lite"/>
    </source>
</evidence>
<dbReference type="InterPro" id="IPR029063">
    <property type="entry name" value="SAM-dependent_MTases_sf"/>
</dbReference>
<protein>
    <submittedName>
        <fullName evidence="3">Methyltransferase domain-containing protein</fullName>
    </submittedName>
</protein>
<dbReference type="RefSeq" id="WP_422865232.1">
    <property type="nucleotide sequence ID" value="NZ_JAMSKV010000015.1"/>
</dbReference>